<accession>A0A2S8DA63</accession>
<reference evidence="5 6" key="1">
    <citation type="submission" date="2018-02" db="EMBL/GenBank/DDBJ databases">
        <title>Distribution and characterization of Shiga toxin converting temperate phage carried by Shigella flexneri in Hispaniola.</title>
        <authorList>
            <person name="Fogolari M."/>
            <person name="Mavian C."/>
            <person name="Angeletti S."/>
            <person name="Salemi M."/>
            <person name="Lampel K.A."/>
            <person name="Maurelli A.T."/>
        </authorList>
    </citation>
    <scope>NUCLEOTIDE SEQUENCE [LARGE SCALE GENOMIC DNA]</scope>
    <source>
        <strain evidence="5 6">BS979</strain>
    </source>
</reference>
<dbReference type="AlphaFoldDB" id="A0A2S8DA63"/>
<dbReference type="InterPro" id="IPR028098">
    <property type="entry name" value="Glyco_trans_4-like_N"/>
</dbReference>
<keyword evidence="1" id="KW-0808">Transferase</keyword>
<keyword evidence="2" id="KW-0472">Membrane</keyword>
<keyword evidence="2" id="KW-1133">Transmembrane helix</keyword>
<dbReference type="GO" id="GO:0009103">
    <property type="term" value="P:lipopolysaccharide biosynthetic process"/>
    <property type="evidence" value="ECO:0007669"/>
    <property type="project" value="TreeGrafter"/>
</dbReference>
<evidence type="ECO:0000313" key="6">
    <source>
        <dbReference type="Proteomes" id="UP000238186"/>
    </source>
</evidence>
<dbReference type="GO" id="GO:0016757">
    <property type="term" value="F:glycosyltransferase activity"/>
    <property type="evidence" value="ECO:0007669"/>
    <property type="project" value="InterPro"/>
</dbReference>
<evidence type="ECO:0000313" key="5">
    <source>
        <dbReference type="EMBL" id="PQN05168.1"/>
    </source>
</evidence>
<dbReference type="PANTHER" id="PTHR46401:SF2">
    <property type="entry name" value="GLYCOSYLTRANSFERASE WBBK-RELATED"/>
    <property type="match status" value="1"/>
</dbReference>
<dbReference type="Pfam" id="PF13439">
    <property type="entry name" value="Glyco_transf_4"/>
    <property type="match status" value="1"/>
</dbReference>
<dbReference type="EMBL" id="PUGT01000258">
    <property type="protein sequence ID" value="PQN05168.1"/>
    <property type="molecule type" value="Genomic_DNA"/>
</dbReference>
<evidence type="ECO:0000256" key="2">
    <source>
        <dbReference type="SAM" id="Phobius"/>
    </source>
</evidence>
<dbReference type="CDD" id="cd03801">
    <property type="entry name" value="GT4_PimA-like"/>
    <property type="match status" value="1"/>
</dbReference>
<dbReference type="PANTHER" id="PTHR46401">
    <property type="entry name" value="GLYCOSYLTRANSFERASE WBBK-RELATED"/>
    <property type="match status" value="1"/>
</dbReference>
<dbReference type="RefSeq" id="WP_000921700.1">
    <property type="nucleotide sequence ID" value="NZ_CP026840.1"/>
</dbReference>
<evidence type="ECO:0000259" key="3">
    <source>
        <dbReference type="Pfam" id="PF00534"/>
    </source>
</evidence>
<dbReference type="Pfam" id="PF00534">
    <property type="entry name" value="Glycos_transf_1"/>
    <property type="match status" value="1"/>
</dbReference>
<gene>
    <name evidence="5" type="ORF">C5K18_15895</name>
</gene>
<dbReference type="SUPFAM" id="SSF53756">
    <property type="entry name" value="UDP-Glycosyltransferase/glycogen phosphorylase"/>
    <property type="match status" value="1"/>
</dbReference>
<evidence type="ECO:0000259" key="4">
    <source>
        <dbReference type="Pfam" id="PF13439"/>
    </source>
</evidence>
<protein>
    <submittedName>
        <fullName evidence="5">Uncharacterized protein</fullName>
    </submittedName>
</protein>
<evidence type="ECO:0000256" key="1">
    <source>
        <dbReference type="ARBA" id="ARBA00022679"/>
    </source>
</evidence>
<keyword evidence="2" id="KW-0812">Transmembrane</keyword>
<sequence>MLKVILLSSINPEQKTGYYNAVNDRVKSLKKEKGIKIWSYSIYKSTSLIRFSIKKNENHFFIEYPKAFPSHGLFSFITLWFIRCVILFLWVIIRPNMIHVHWGYPLAYAAVIIKRLTKKTKVIVTFHGSDVHTHPARSKEIFVKTCNLCKRVDHVTAVSENLLLQVRNKFSVSESKSSITYNGVNLDETNCSFSSSNGLTFSFFGNLNMTKGADRIIPLYNALSGLIEENFTFYVGGEGPCYKEIKQYIIVNGISNIKLLGFMPRADVKRIMRKSNCVFILSRNEGLGISAIEALAYSQLCIAPDIGGLSEVFRENPELLIKNDFNPSDYANKFISCHKDKFRVNRTYIFKNFSMKNIIQKEITLYNEIMKQAQNEL</sequence>
<feature type="domain" description="Glycosyl transferase family 1" evidence="3">
    <location>
        <begin position="200"/>
        <end position="341"/>
    </location>
</feature>
<proteinExistence type="predicted"/>
<feature type="domain" description="Glycosyltransferase subfamily 4-like N-terminal" evidence="4">
    <location>
        <begin position="68"/>
        <end position="187"/>
    </location>
</feature>
<comment type="caution">
    <text evidence="5">The sequence shown here is derived from an EMBL/GenBank/DDBJ whole genome shotgun (WGS) entry which is preliminary data.</text>
</comment>
<dbReference type="Gene3D" id="3.40.50.2000">
    <property type="entry name" value="Glycogen Phosphorylase B"/>
    <property type="match status" value="2"/>
</dbReference>
<dbReference type="Proteomes" id="UP000238186">
    <property type="component" value="Unassembled WGS sequence"/>
</dbReference>
<organism evidence="5 6">
    <name type="scientific">Shigella dysenteriae</name>
    <dbReference type="NCBI Taxonomy" id="622"/>
    <lineage>
        <taxon>Bacteria</taxon>
        <taxon>Pseudomonadati</taxon>
        <taxon>Pseudomonadota</taxon>
        <taxon>Gammaproteobacteria</taxon>
        <taxon>Enterobacterales</taxon>
        <taxon>Enterobacteriaceae</taxon>
        <taxon>Shigella</taxon>
    </lineage>
</organism>
<dbReference type="InterPro" id="IPR001296">
    <property type="entry name" value="Glyco_trans_1"/>
</dbReference>
<feature type="transmembrane region" description="Helical" evidence="2">
    <location>
        <begin position="73"/>
        <end position="93"/>
    </location>
</feature>
<name>A0A2S8DA63_SHIDY</name>